<dbReference type="AlphaFoldDB" id="A0A480A7F9"/>
<evidence type="ECO:0000313" key="3">
    <source>
        <dbReference type="Proteomes" id="UP000299367"/>
    </source>
</evidence>
<dbReference type="SUPFAM" id="SSF52266">
    <property type="entry name" value="SGNH hydrolase"/>
    <property type="match status" value="1"/>
</dbReference>
<dbReference type="InterPro" id="IPR051532">
    <property type="entry name" value="Ester_Hydrolysis_Enzymes"/>
</dbReference>
<dbReference type="Proteomes" id="UP000299367">
    <property type="component" value="Unassembled WGS sequence"/>
</dbReference>
<sequence length="369" mass="40820">MSGSYLLAASLLTGLVIPTPVLPQIPNPGKNSPSLLDLAPGFQSDNSRKISLREIAVPEFSSQTEPSSAGGKSISGINTSLPEFSKQTFSPHKKSSKFRQYRLLNPVKSSFNFNSQKSKTKPHISGRKLYQQRLASLRIGQIYTRTDNDDNLESSWQLDKTSKPTYQDWKSLLTMEAKAISQGQGTNRLSILVGDSLSLWFPKENLPVGKLWLNQGISGDTSQGVFQRLSAFSTTRPDVIYLMIGINDLRKGASNKSILLNSQRIIHSLRQSHPTSQIIMQSILPVRSGKIANSRIRYINAQLAVIAKQQGVNYLNIHHLFTDVDGNLLPELSTDGLHLSPAGYQVWQFALEQTEYRVAQINNSGSLGN</sequence>
<dbReference type="OrthoDB" id="2513075at2"/>
<dbReference type="EMBL" id="BJCF01000004">
    <property type="protein sequence ID" value="GCL40975.1"/>
    <property type="molecule type" value="Genomic_DNA"/>
</dbReference>
<gene>
    <name evidence="2" type="ORF">NIES80_06650</name>
</gene>
<evidence type="ECO:0000313" key="2">
    <source>
        <dbReference type="EMBL" id="GCL40975.1"/>
    </source>
</evidence>
<evidence type="ECO:0000259" key="1">
    <source>
        <dbReference type="Pfam" id="PF13472"/>
    </source>
</evidence>
<feature type="domain" description="SGNH hydrolase-type esterase" evidence="1">
    <location>
        <begin position="212"/>
        <end position="346"/>
    </location>
</feature>
<proteinExistence type="predicted"/>
<protein>
    <submittedName>
        <fullName evidence="2">G-D-S-L family lipolytic protein</fullName>
    </submittedName>
</protein>
<dbReference type="InterPro" id="IPR013830">
    <property type="entry name" value="SGNH_hydro"/>
</dbReference>
<dbReference type="InterPro" id="IPR036514">
    <property type="entry name" value="SGNH_hydro_sf"/>
</dbReference>
<reference evidence="3" key="1">
    <citation type="submission" date="2019-02" db="EMBL/GenBank/DDBJ databases">
        <title>Draft genome sequence of Dolichospermum planctonicum NIES-80.</title>
        <authorList>
            <person name="Yamaguchi H."/>
            <person name="Suzuki S."/>
            <person name="Kawachi M."/>
        </authorList>
    </citation>
    <scope>NUCLEOTIDE SEQUENCE [LARGE SCALE GENOMIC DNA]</scope>
    <source>
        <strain evidence="3">NIES-80</strain>
    </source>
</reference>
<dbReference type="GO" id="GO:0004622">
    <property type="term" value="F:phosphatidylcholine lysophospholipase activity"/>
    <property type="evidence" value="ECO:0007669"/>
    <property type="project" value="TreeGrafter"/>
</dbReference>
<dbReference type="RefSeq" id="WP_137906749.1">
    <property type="nucleotide sequence ID" value="NZ_BJCF01000004.1"/>
</dbReference>
<dbReference type="PANTHER" id="PTHR30383:SF5">
    <property type="entry name" value="SGNH HYDROLASE-TYPE ESTERASE DOMAIN-CONTAINING PROTEIN"/>
    <property type="match status" value="1"/>
</dbReference>
<dbReference type="Gene3D" id="3.40.50.1110">
    <property type="entry name" value="SGNH hydrolase"/>
    <property type="match status" value="1"/>
</dbReference>
<dbReference type="Pfam" id="PF13472">
    <property type="entry name" value="Lipase_GDSL_2"/>
    <property type="match status" value="1"/>
</dbReference>
<comment type="caution">
    <text evidence="2">The sequence shown here is derived from an EMBL/GenBank/DDBJ whole genome shotgun (WGS) entry which is preliminary data.</text>
</comment>
<accession>A0A480A7F9</accession>
<organism evidence="2 3">
    <name type="scientific">Dolichospermum planctonicum</name>
    <dbReference type="NCBI Taxonomy" id="136072"/>
    <lineage>
        <taxon>Bacteria</taxon>
        <taxon>Bacillati</taxon>
        <taxon>Cyanobacteriota</taxon>
        <taxon>Cyanophyceae</taxon>
        <taxon>Nostocales</taxon>
        <taxon>Aphanizomenonaceae</taxon>
        <taxon>Dolichospermum</taxon>
    </lineage>
</organism>
<dbReference type="CDD" id="cd01828">
    <property type="entry name" value="sialate_O-acetylesterase_like2"/>
    <property type="match status" value="1"/>
</dbReference>
<dbReference type="PANTHER" id="PTHR30383">
    <property type="entry name" value="THIOESTERASE 1/PROTEASE 1/LYSOPHOSPHOLIPASE L1"/>
    <property type="match status" value="1"/>
</dbReference>
<name>A0A480A7F9_9CYAN</name>